<keyword evidence="12" id="KW-1185">Reference proteome</keyword>
<dbReference type="SUPFAM" id="SSF51445">
    <property type="entry name" value="(Trans)glycosidases"/>
    <property type="match status" value="1"/>
</dbReference>
<dbReference type="RefSeq" id="WP_183338285.1">
    <property type="nucleotide sequence ID" value="NZ_JACHZG010000001.1"/>
</dbReference>
<feature type="active site" description="Proton donor" evidence="6">
    <location>
        <position position="361"/>
    </location>
</feature>
<dbReference type="InterPro" id="IPR015883">
    <property type="entry name" value="Glyco_hydro_20_cat"/>
</dbReference>
<keyword evidence="5 11" id="KW-0326">Glycosidase</keyword>
<dbReference type="Gene3D" id="3.20.20.80">
    <property type="entry name" value="Glycosidases"/>
    <property type="match status" value="1"/>
</dbReference>
<evidence type="ECO:0000256" key="5">
    <source>
        <dbReference type="ARBA" id="ARBA00023295"/>
    </source>
</evidence>
<evidence type="ECO:0000256" key="7">
    <source>
        <dbReference type="SAM" id="MobiDB-lite"/>
    </source>
</evidence>
<evidence type="ECO:0000313" key="12">
    <source>
        <dbReference type="Proteomes" id="UP000565572"/>
    </source>
</evidence>
<evidence type="ECO:0000256" key="1">
    <source>
        <dbReference type="ARBA" id="ARBA00001231"/>
    </source>
</evidence>
<evidence type="ECO:0000259" key="9">
    <source>
        <dbReference type="Pfam" id="PF00728"/>
    </source>
</evidence>
<feature type="region of interest" description="Disordered" evidence="7">
    <location>
        <begin position="30"/>
        <end position="56"/>
    </location>
</feature>
<evidence type="ECO:0000256" key="8">
    <source>
        <dbReference type="SAM" id="SignalP"/>
    </source>
</evidence>
<sequence>MRTRLRTTLVASAVLAGSLALTAPVAYATGNPTTAAAPPSFTPRAEDPGRDGNAIATPEQRILPTPSSLVTRSGTLTFDATSVIDVGKHPRPSTETVAAGLATFLRTPTGYDWKVVHGSTAAHRVVLRVGGPKRLGKEGYTLDVDGTAATITARTDTGLFHGVQTLRQLMPSAVERHDKITGTAWSVAQVKITDHPRYAVRGAMLDVARHFMSVAEVEHYLDAMVPLKLNTFVLHLSDDQGWRLQIRSWPRLASYGGALETGGTPGGSYTQADYRTIVAYATARHITLVPQIDVPGHTNAALASYAELNCDGKAPDRYTGTDVGFSSLCASKAVTYRFLDDVIGEIADLTPGRWISIGGDEAASTTPADYTKIVDAAQKDVRSHGKTMWGWHQTAAADPKKGSVAAYWGTAGSEADIELAQEAVREGEKLVMAPADHAYLDMKYAPTTPLGQDWAGIVPVPASYDWDPATLVPGVPASAVAGVLAPVWTETITNVSAAQYMAFPRLAGIAQLGWSPERTHALEPYLVQLAAQAPRWRAAGTTFYAAPEVAWRRFA</sequence>
<dbReference type="GO" id="GO:0004563">
    <property type="term" value="F:beta-N-acetylhexosaminidase activity"/>
    <property type="evidence" value="ECO:0007669"/>
    <property type="project" value="UniProtKB-EC"/>
</dbReference>
<evidence type="ECO:0000313" key="11">
    <source>
        <dbReference type="EMBL" id="MBB3327208.1"/>
    </source>
</evidence>
<dbReference type="EMBL" id="JACHZG010000001">
    <property type="protein sequence ID" value="MBB3327208.1"/>
    <property type="molecule type" value="Genomic_DNA"/>
</dbReference>
<evidence type="ECO:0000256" key="6">
    <source>
        <dbReference type="PIRSR" id="PIRSR625705-1"/>
    </source>
</evidence>
<dbReference type="InterPro" id="IPR017853">
    <property type="entry name" value="GH"/>
</dbReference>
<feature type="signal peptide" evidence="8">
    <location>
        <begin position="1"/>
        <end position="28"/>
    </location>
</feature>
<dbReference type="Pfam" id="PF00728">
    <property type="entry name" value="Glyco_hydro_20"/>
    <property type="match status" value="1"/>
</dbReference>
<protein>
    <recommendedName>
        <fullName evidence="3">beta-N-acetylhexosaminidase</fullName>
        <ecNumber evidence="3">3.2.1.52</ecNumber>
    </recommendedName>
</protein>
<feature type="domain" description="Glycoside hydrolase family 20 catalytic" evidence="9">
    <location>
        <begin position="198"/>
        <end position="516"/>
    </location>
</feature>
<dbReference type="PRINTS" id="PR00738">
    <property type="entry name" value="GLHYDRLASE20"/>
</dbReference>
<keyword evidence="4 11" id="KW-0378">Hydrolase</keyword>
<feature type="compositionally biased region" description="Low complexity" evidence="7">
    <location>
        <begin position="30"/>
        <end position="43"/>
    </location>
</feature>
<gene>
    <name evidence="11" type="ORF">FHX39_002152</name>
</gene>
<dbReference type="GO" id="GO:0016020">
    <property type="term" value="C:membrane"/>
    <property type="evidence" value="ECO:0007669"/>
    <property type="project" value="TreeGrafter"/>
</dbReference>
<dbReference type="PANTHER" id="PTHR22600:SF57">
    <property type="entry name" value="BETA-N-ACETYLHEXOSAMINIDASE"/>
    <property type="match status" value="1"/>
</dbReference>
<accession>A0A7W5JVT3</accession>
<name>A0A7W5JVT3_9ACTN</name>
<dbReference type="CDD" id="cd06568">
    <property type="entry name" value="GH20_SpHex_like"/>
    <property type="match status" value="1"/>
</dbReference>
<evidence type="ECO:0000256" key="3">
    <source>
        <dbReference type="ARBA" id="ARBA00012663"/>
    </source>
</evidence>
<dbReference type="GO" id="GO:0005975">
    <property type="term" value="P:carbohydrate metabolic process"/>
    <property type="evidence" value="ECO:0007669"/>
    <property type="project" value="InterPro"/>
</dbReference>
<dbReference type="Pfam" id="PF02838">
    <property type="entry name" value="Glyco_hydro_20b"/>
    <property type="match status" value="1"/>
</dbReference>
<dbReference type="EC" id="3.2.1.52" evidence="3"/>
<comment type="caution">
    <text evidence="11">The sequence shown here is derived from an EMBL/GenBank/DDBJ whole genome shotgun (WGS) entry which is preliminary data.</text>
</comment>
<dbReference type="PANTHER" id="PTHR22600">
    <property type="entry name" value="BETA-HEXOSAMINIDASE"/>
    <property type="match status" value="1"/>
</dbReference>
<keyword evidence="8" id="KW-0732">Signal</keyword>
<reference evidence="11 12" key="1">
    <citation type="submission" date="2020-08" db="EMBL/GenBank/DDBJ databases">
        <title>Sequencing the genomes of 1000 actinobacteria strains.</title>
        <authorList>
            <person name="Klenk H.-P."/>
        </authorList>
    </citation>
    <scope>NUCLEOTIDE SEQUENCE [LARGE SCALE GENOMIC DNA]</scope>
    <source>
        <strain evidence="11 12">DSM 11053</strain>
    </source>
</reference>
<comment type="similarity">
    <text evidence="2">Belongs to the glycosyl hydrolase 20 family.</text>
</comment>
<dbReference type="SUPFAM" id="SSF55545">
    <property type="entry name" value="beta-N-acetylhexosaminidase-like domain"/>
    <property type="match status" value="1"/>
</dbReference>
<evidence type="ECO:0000259" key="10">
    <source>
        <dbReference type="Pfam" id="PF02838"/>
    </source>
</evidence>
<feature type="chain" id="PRO_5030525895" description="beta-N-acetylhexosaminidase" evidence="8">
    <location>
        <begin position="29"/>
        <end position="555"/>
    </location>
</feature>
<dbReference type="AlphaFoldDB" id="A0A7W5JVT3"/>
<dbReference type="InterPro" id="IPR029018">
    <property type="entry name" value="Hex-like_dom2"/>
</dbReference>
<dbReference type="InterPro" id="IPR025705">
    <property type="entry name" value="Beta_hexosaminidase_sua/sub"/>
</dbReference>
<comment type="catalytic activity">
    <reaction evidence="1">
        <text>Hydrolysis of terminal non-reducing N-acetyl-D-hexosamine residues in N-acetyl-beta-D-hexosaminides.</text>
        <dbReference type="EC" id="3.2.1.52"/>
    </reaction>
</comment>
<dbReference type="InterPro" id="IPR015882">
    <property type="entry name" value="HEX_bac_N"/>
</dbReference>
<organism evidence="11 12">
    <name type="scientific">Microlunatus antarcticus</name>
    <dbReference type="NCBI Taxonomy" id="53388"/>
    <lineage>
        <taxon>Bacteria</taxon>
        <taxon>Bacillati</taxon>
        <taxon>Actinomycetota</taxon>
        <taxon>Actinomycetes</taxon>
        <taxon>Propionibacteriales</taxon>
        <taxon>Propionibacteriaceae</taxon>
        <taxon>Microlunatus</taxon>
    </lineage>
</organism>
<evidence type="ECO:0000256" key="2">
    <source>
        <dbReference type="ARBA" id="ARBA00006285"/>
    </source>
</evidence>
<evidence type="ECO:0000256" key="4">
    <source>
        <dbReference type="ARBA" id="ARBA00022801"/>
    </source>
</evidence>
<proteinExistence type="inferred from homology"/>
<dbReference type="Proteomes" id="UP000565572">
    <property type="component" value="Unassembled WGS sequence"/>
</dbReference>
<dbReference type="GO" id="GO:0030203">
    <property type="term" value="P:glycosaminoglycan metabolic process"/>
    <property type="evidence" value="ECO:0007669"/>
    <property type="project" value="TreeGrafter"/>
</dbReference>
<dbReference type="Gene3D" id="3.30.379.10">
    <property type="entry name" value="Chitobiase/beta-hexosaminidase domain 2-like"/>
    <property type="match status" value="1"/>
</dbReference>
<feature type="domain" description="Beta-hexosaminidase bacterial type N-terminal" evidence="10">
    <location>
        <begin position="60"/>
        <end position="195"/>
    </location>
</feature>